<dbReference type="GO" id="GO:0046872">
    <property type="term" value="F:metal ion binding"/>
    <property type="evidence" value="ECO:0007669"/>
    <property type="project" value="UniProtKB-KW"/>
</dbReference>
<evidence type="ECO:0000256" key="12">
    <source>
        <dbReference type="SAM" id="MobiDB-lite"/>
    </source>
</evidence>
<dbReference type="SUPFAM" id="SSF46689">
    <property type="entry name" value="Homeodomain-like"/>
    <property type="match status" value="1"/>
</dbReference>
<evidence type="ECO:0000259" key="13">
    <source>
        <dbReference type="PROSITE" id="PS50023"/>
    </source>
</evidence>
<dbReference type="InterPro" id="IPR017970">
    <property type="entry name" value="Homeobox_CS"/>
</dbReference>
<protein>
    <submittedName>
        <fullName evidence="15">Uncharacterized protein</fullName>
    </submittedName>
</protein>
<evidence type="ECO:0000256" key="4">
    <source>
        <dbReference type="ARBA" id="ARBA00022833"/>
    </source>
</evidence>
<keyword evidence="3" id="KW-0677">Repeat</keyword>
<sequence length="420" mass="48280">MIITLEDKKKIMPTLDNMLTICYGCRTLIDDRYYLMAVDRSWHLSCLKCFDCGMSLEQERTCFARYGQIFCKDDYIKRYCSRVCARCHTIIRQDEVILRAKQFIFHLDCFTCITCNLLLHPGDEFGLKDDLIFCRHHFFEQQQQQQSSYESHLTGRAMDIGYYTSPIPTLIPSTPSTNTSTQSGTTVNITKRTRKRKERQQHHEIIPSSDHFLTLSPSSSNMVGNEGALFTSSLDTSYYVDVVDMDGNGTNNNSLHSHQTNNNLSSGSHHHHHGRQKRVRTSFKHHQLRCMRSYFNLNHNPDAKDLKNLAEKTNLPKRVLQVWFQNARAKYRRSVSRSDTLSTASQHSSIAQQQQQQAQQQQQQSSQVNQSSSLTMTNMIDIHPTREDTTNSSNLSSPTESIRSKTSSVNFSESETYGSM</sequence>
<evidence type="ECO:0000259" key="14">
    <source>
        <dbReference type="PROSITE" id="PS50071"/>
    </source>
</evidence>
<dbReference type="Gene3D" id="1.10.10.60">
    <property type="entry name" value="Homeodomain-like"/>
    <property type="match status" value="1"/>
</dbReference>
<keyword evidence="4 10" id="KW-0862">Zinc</keyword>
<evidence type="ECO:0000256" key="3">
    <source>
        <dbReference type="ARBA" id="ARBA00022737"/>
    </source>
</evidence>
<evidence type="ECO:0000256" key="9">
    <source>
        <dbReference type="PROSITE-ProRule" id="PRU00108"/>
    </source>
</evidence>
<dbReference type="PANTHER" id="PTHR24208:SF168">
    <property type="entry name" value="PROTEIN APTEROUS"/>
    <property type="match status" value="1"/>
</dbReference>
<feature type="domain" description="Homeobox" evidence="14">
    <location>
        <begin position="274"/>
        <end position="334"/>
    </location>
</feature>
<comment type="subcellular location">
    <subcellularLocation>
        <location evidence="1 9 11">Nucleus</location>
    </subcellularLocation>
</comment>
<dbReference type="InterPro" id="IPR050453">
    <property type="entry name" value="LIM_Homeobox_TF"/>
</dbReference>
<feature type="region of interest" description="Disordered" evidence="12">
    <location>
        <begin position="383"/>
        <end position="420"/>
    </location>
</feature>
<dbReference type="FunFam" id="1.10.10.60:FF:000027">
    <property type="entry name" value="LIM/homeobox protein Lhx9"/>
    <property type="match status" value="1"/>
</dbReference>
<dbReference type="GO" id="GO:0000981">
    <property type="term" value="F:DNA-binding transcription factor activity, RNA polymerase II-specific"/>
    <property type="evidence" value="ECO:0007669"/>
    <property type="project" value="InterPro"/>
</dbReference>
<evidence type="ECO:0000313" key="18">
    <source>
        <dbReference type="Proteomes" id="UP000663870"/>
    </source>
</evidence>
<proteinExistence type="predicted"/>
<evidence type="ECO:0000256" key="5">
    <source>
        <dbReference type="ARBA" id="ARBA00023038"/>
    </source>
</evidence>
<keyword evidence="6 9" id="KW-0238">DNA-binding</keyword>
<dbReference type="InterPro" id="IPR001356">
    <property type="entry name" value="HD"/>
</dbReference>
<dbReference type="Pfam" id="PF00046">
    <property type="entry name" value="Homeodomain"/>
    <property type="match status" value="1"/>
</dbReference>
<keyword evidence="7 9" id="KW-0371">Homeobox</keyword>
<dbReference type="EMBL" id="CAJNOL010000310">
    <property type="protein sequence ID" value="CAF0998914.1"/>
    <property type="molecule type" value="Genomic_DNA"/>
</dbReference>
<gene>
    <name evidence="16" type="ORF">JXQ802_LOCUS14068</name>
    <name evidence="15" type="ORF">PYM288_LOCUS11191</name>
</gene>
<comment type="caution">
    <text evidence="15">The sequence shown here is derived from an EMBL/GenBank/DDBJ whole genome shotgun (WGS) entry which is preliminary data.</text>
</comment>
<keyword evidence="18" id="KW-1185">Reference proteome</keyword>
<dbReference type="AlphaFoldDB" id="A0A814BWI6"/>
<feature type="region of interest" description="Disordered" evidence="12">
    <location>
        <begin position="333"/>
        <end position="371"/>
    </location>
</feature>
<dbReference type="GO" id="GO:0030182">
    <property type="term" value="P:neuron differentiation"/>
    <property type="evidence" value="ECO:0007669"/>
    <property type="project" value="TreeGrafter"/>
</dbReference>
<feature type="DNA-binding region" description="Homeobox" evidence="9">
    <location>
        <begin position="276"/>
        <end position="335"/>
    </location>
</feature>
<evidence type="ECO:0000313" key="15">
    <source>
        <dbReference type="EMBL" id="CAF0933675.1"/>
    </source>
</evidence>
<feature type="region of interest" description="Disordered" evidence="12">
    <location>
        <begin position="249"/>
        <end position="284"/>
    </location>
</feature>
<evidence type="ECO:0000313" key="17">
    <source>
        <dbReference type="Proteomes" id="UP000663854"/>
    </source>
</evidence>
<dbReference type="Gene3D" id="2.10.110.10">
    <property type="entry name" value="Cysteine Rich Protein"/>
    <property type="match status" value="2"/>
</dbReference>
<feature type="domain" description="LIM zinc-binding" evidence="13">
    <location>
        <begin position="20"/>
        <end position="81"/>
    </location>
</feature>
<feature type="compositionally biased region" description="Polar residues" evidence="12">
    <location>
        <begin position="390"/>
        <end position="420"/>
    </location>
</feature>
<dbReference type="GO" id="GO:0000977">
    <property type="term" value="F:RNA polymerase II transcription regulatory region sequence-specific DNA binding"/>
    <property type="evidence" value="ECO:0007669"/>
    <property type="project" value="TreeGrafter"/>
</dbReference>
<dbReference type="PROSITE" id="PS50023">
    <property type="entry name" value="LIM_DOMAIN_2"/>
    <property type="match status" value="2"/>
</dbReference>
<dbReference type="EMBL" id="CAJNOH010000185">
    <property type="protein sequence ID" value="CAF0933675.1"/>
    <property type="molecule type" value="Genomic_DNA"/>
</dbReference>
<dbReference type="PROSITE" id="PS00478">
    <property type="entry name" value="LIM_DOMAIN_1"/>
    <property type="match status" value="2"/>
</dbReference>
<dbReference type="Pfam" id="PF00412">
    <property type="entry name" value="LIM"/>
    <property type="match status" value="2"/>
</dbReference>
<dbReference type="Proteomes" id="UP000663870">
    <property type="component" value="Unassembled WGS sequence"/>
</dbReference>
<feature type="region of interest" description="Disordered" evidence="12">
    <location>
        <begin position="172"/>
        <end position="202"/>
    </location>
</feature>
<dbReference type="PROSITE" id="PS50071">
    <property type="entry name" value="HOMEOBOX_2"/>
    <property type="match status" value="1"/>
</dbReference>
<reference evidence="15" key="1">
    <citation type="submission" date="2021-02" db="EMBL/GenBank/DDBJ databases">
        <authorList>
            <person name="Nowell W R."/>
        </authorList>
    </citation>
    <scope>NUCLEOTIDE SEQUENCE</scope>
</reference>
<keyword evidence="2 10" id="KW-0479">Metal-binding</keyword>
<dbReference type="SMART" id="SM00389">
    <property type="entry name" value="HOX"/>
    <property type="match status" value="1"/>
</dbReference>
<keyword evidence="5 10" id="KW-0440">LIM domain</keyword>
<accession>A0A814BWI6</accession>
<dbReference type="PANTHER" id="PTHR24208">
    <property type="entry name" value="LIM/HOMEOBOX PROTEIN LHX"/>
    <property type="match status" value="1"/>
</dbReference>
<evidence type="ECO:0000256" key="7">
    <source>
        <dbReference type="ARBA" id="ARBA00023155"/>
    </source>
</evidence>
<evidence type="ECO:0000256" key="11">
    <source>
        <dbReference type="RuleBase" id="RU000682"/>
    </source>
</evidence>
<evidence type="ECO:0000256" key="8">
    <source>
        <dbReference type="ARBA" id="ARBA00023242"/>
    </source>
</evidence>
<feature type="compositionally biased region" description="Low complexity" evidence="12">
    <location>
        <begin position="342"/>
        <end position="371"/>
    </location>
</feature>
<feature type="domain" description="LIM zinc-binding" evidence="13">
    <location>
        <begin position="82"/>
        <end position="144"/>
    </location>
</feature>
<dbReference type="SMART" id="SM00132">
    <property type="entry name" value="LIM"/>
    <property type="match status" value="2"/>
</dbReference>
<keyword evidence="8 9" id="KW-0539">Nucleus</keyword>
<name>A0A814BWI6_9BILA</name>
<evidence type="ECO:0000256" key="2">
    <source>
        <dbReference type="ARBA" id="ARBA00022723"/>
    </source>
</evidence>
<evidence type="ECO:0000256" key="1">
    <source>
        <dbReference type="ARBA" id="ARBA00004123"/>
    </source>
</evidence>
<feature type="compositionally biased region" description="Basic residues" evidence="12">
    <location>
        <begin position="191"/>
        <end position="200"/>
    </location>
</feature>
<dbReference type="FunFam" id="2.10.110.10:FF:000033">
    <property type="entry name" value="LIM/homeobox protein Lhx9 isoform X2"/>
    <property type="match status" value="1"/>
</dbReference>
<feature type="compositionally biased region" description="Low complexity" evidence="12">
    <location>
        <begin position="172"/>
        <end position="186"/>
    </location>
</feature>
<dbReference type="PROSITE" id="PS00027">
    <property type="entry name" value="HOMEOBOX_1"/>
    <property type="match status" value="1"/>
</dbReference>
<evidence type="ECO:0000256" key="6">
    <source>
        <dbReference type="ARBA" id="ARBA00023125"/>
    </source>
</evidence>
<dbReference type="InterPro" id="IPR001781">
    <property type="entry name" value="Znf_LIM"/>
</dbReference>
<feature type="compositionally biased region" description="Basic residues" evidence="12">
    <location>
        <begin position="268"/>
        <end position="284"/>
    </location>
</feature>
<evidence type="ECO:0000313" key="16">
    <source>
        <dbReference type="EMBL" id="CAF0998914.1"/>
    </source>
</evidence>
<dbReference type="CDD" id="cd00086">
    <property type="entry name" value="homeodomain"/>
    <property type="match status" value="1"/>
</dbReference>
<dbReference type="GO" id="GO:0005634">
    <property type="term" value="C:nucleus"/>
    <property type="evidence" value="ECO:0007669"/>
    <property type="project" value="UniProtKB-SubCell"/>
</dbReference>
<evidence type="ECO:0000256" key="10">
    <source>
        <dbReference type="PROSITE-ProRule" id="PRU00125"/>
    </source>
</evidence>
<dbReference type="Proteomes" id="UP000663854">
    <property type="component" value="Unassembled WGS sequence"/>
</dbReference>
<organism evidence="15 17">
    <name type="scientific">Rotaria sordida</name>
    <dbReference type="NCBI Taxonomy" id="392033"/>
    <lineage>
        <taxon>Eukaryota</taxon>
        <taxon>Metazoa</taxon>
        <taxon>Spiralia</taxon>
        <taxon>Gnathifera</taxon>
        <taxon>Rotifera</taxon>
        <taxon>Eurotatoria</taxon>
        <taxon>Bdelloidea</taxon>
        <taxon>Philodinida</taxon>
        <taxon>Philodinidae</taxon>
        <taxon>Rotaria</taxon>
    </lineage>
</organism>
<dbReference type="SUPFAM" id="SSF57716">
    <property type="entry name" value="Glucocorticoid receptor-like (DNA-binding domain)"/>
    <property type="match status" value="2"/>
</dbReference>
<dbReference type="InterPro" id="IPR009057">
    <property type="entry name" value="Homeodomain-like_sf"/>
</dbReference>
<feature type="compositionally biased region" description="Polar residues" evidence="12">
    <location>
        <begin position="249"/>
        <end position="264"/>
    </location>
</feature>